<dbReference type="NCBIfam" id="TIGR00009">
    <property type="entry name" value="L28"/>
    <property type="match status" value="1"/>
</dbReference>
<dbReference type="RefSeq" id="WP_097279582.1">
    <property type="nucleotide sequence ID" value="NZ_OCNJ01000005.1"/>
</dbReference>
<dbReference type="PANTHER" id="PTHR13528:SF2">
    <property type="entry name" value="LARGE RIBOSOMAL SUBUNIT PROTEIN BL28M"/>
    <property type="match status" value="1"/>
</dbReference>
<name>A0A286GKZ0_9PROT</name>
<accession>A0A286GKZ0</accession>
<dbReference type="Gene3D" id="2.30.170.40">
    <property type="entry name" value="Ribosomal protein L28/L24"/>
    <property type="match status" value="1"/>
</dbReference>
<evidence type="ECO:0000256" key="4">
    <source>
        <dbReference type="ARBA" id="ARBA00035174"/>
    </source>
</evidence>
<evidence type="ECO:0000256" key="6">
    <source>
        <dbReference type="SAM" id="MobiDB-lite"/>
    </source>
</evidence>
<evidence type="ECO:0000256" key="3">
    <source>
        <dbReference type="ARBA" id="ARBA00023274"/>
    </source>
</evidence>
<dbReference type="GO" id="GO:0003735">
    <property type="term" value="F:structural constituent of ribosome"/>
    <property type="evidence" value="ECO:0007669"/>
    <property type="project" value="InterPro"/>
</dbReference>
<dbReference type="OrthoDB" id="9805609at2"/>
<dbReference type="Proteomes" id="UP000219621">
    <property type="component" value="Unassembled WGS sequence"/>
</dbReference>
<keyword evidence="8" id="KW-1185">Reference proteome</keyword>
<dbReference type="InterPro" id="IPR001383">
    <property type="entry name" value="Ribosomal_bL28_bact-type"/>
</dbReference>
<protein>
    <recommendedName>
        <fullName evidence="4 5">Large ribosomal subunit protein bL28</fullName>
    </recommendedName>
</protein>
<dbReference type="EMBL" id="OCNJ01000005">
    <property type="protein sequence ID" value="SOD96203.1"/>
    <property type="molecule type" value="Genomic_DNA"/>
</dbReference>
<comment type="similarity">
    <text evidence="1 5">Belongs to the bacterial ribosomal protein bL28 family.</text>
</comment>
<dbReference type="InterPro" id="IPR037147">
    <property type="entry name" value="Ribosomal_bL28_sf"/>
</dbReference>
<sequence>MPRRCAITGKGVMTGNNVSHAHNKTRRTWDPNLQVTSMTSDALKSQVRLRLSAHGLRTVEHRGGIDAYLLSTADTKLSSEARKLKKRIKKAAAQSAA</sequence>
<dbReference type="GO" id="GO:0005840">
    <property type="term" value="C:ribosome"/>
    <property type="evidence" value="ECO:0007669"/>
    <property type="project" value="UniProtKB-KW"/>
</dbReference>
<gene>
    <name evidence="5" type="primary">rpmB</name>
    <name evidence="7" type="ORF">SAMN05421508_105206</name>
</gene>
<keyword evidence="3 5" id="KW-0687">Ribonucleoprotein</keyword>
<evidence type="ECO:0000256" key="1">
    <source>
        <dbReference type="ARBA" id="ARBA00008760"/>
    </source>
</evidence>
<organism evidence="7 8">
    <name type="scientific">Caenispirillum bisanense</name>
    <dbReference type="NCBI Taxonomy" id="414052"/>
    <lineage>
        <taxon>Bacteria</taxon>
        <taxon>Pseudomonadati</taxon>
        <taxon>Pseudomonadota</taxon>
        <taxon>Alphaproteobacteria</taxon>
        <taxon>Rhodospirillales</taxon>
        <taxon>Novispirillaceae</taxon>
        <taxon>Caenispirillum</taxon>
    </lineage>
</organism>
<dbReference type="InterPro" id="IPR034704">
    <property type="entry name" value="Ribosomal_bL28/bL31-like_sf"/>
</dbReference>
<dbReference type="AlphaFoldDB" id="A0A286GKZ0"/>
<dbReference type="SUPFAM" id="SSF143800">
    <property type="entry name" value="L28p-like"/>
    <property type="match status" value="1"/>
</dbReference>
<keyword evidence="2 5" id="KW-0689">Ribosomal protein</keyword>
<dbReference type="PANTHER" id="PTHR13528">
    <property type="entry name" value="39S RIBOSOMAL PROTEIN L28, MITOCHONDRIAL"/>
    <property type="match status" value="1"/>
</dbReference>
<evidence type="ECO:0000256" key="2">
    <source>
        <dbReference type="ARBA" id="ARBA00022980"/>
    </source>
</evidence>
<feature type="region of interest" description="Disordered" evidence="6">
    <location>
        <begin position="1"/>
        <end position="23"/>
    </location>
</feature>
<dbReference type="HAMAP" id="MF_00373">
    <property type="entry name" value="Ribosomal_bL28"/>
    <property type="match status" value="1"/>
</dbReference>
<reference evidence="7 8" key="1">
    <citation type="submission" date="2017-09" db="EMBL/GenBank/DDBJ databases">
        <authorList>
            <person name="Ehlers B."/>
            <person name="Leendertz F.H."/>
        </authorList>
    </citation>
    <scope>NUCLEOTIDE SEQUENCE [LARGE SCALE GENOMIC DNA]</scope>
    <source>
        <strain evidence="7 8">USBA 140</strain>
    </source>
</reference>
<dbReference type="Pfam" id="PF00830">
    <property type="entry name" value="Ribosomal_L28"/>
    <property type="match status" value="1"/>
</dbReference>
<dbReference type="GO" id="GO:1990904">
    <property type="term" value="C:ribonucleoprotein complex"/>
    <property type="evidence" value="ECO:0007669"/>
    <property type="project" value="UniProtKB-KW"/>
</dbReference>
<dbReference type="InterPro" id="IPR026569">
    <property type="entry name" value="Ribosomal_bL28"/>
</dbReference>
<proteinExistence type="inferred from homology"/>
<evidence type="ECO:0000256" key="5">
    <source>
        <dbReference type="HAMAP-Rule" id="MF_00373"/>
    </source>
</evidence>
<evidence type="ECO:0000313" key="8">
    <source>
        <dbReference type="Proteomes" id="UP000219621"/>
    </source>
</evidence>
<dbReference type="GO" id="GO:0006412">
    <property type="term" value="P:translation"/>
    <property type="evidence" value="ECO:0007669"/>
    <property type="project" value="UniProtKB-UniRule"/>
</dbReference>
<evidence type="ECO:0000313" key="7">
    <source>
        <dbReference type="EMBL" id="SOD96203.1"/>
    </source>
</evidence>